<organism evidence="1 2">
    <name type="scientific">Pseudohoeflea suaedae</name>
    <dbReference type="NCBI Taxonomy" id="877384"/>
    <lineage>
        <taxon>Bacteria</taxon>
        <taxon>Pseudomonadati</taxon>
        <taxon>Pseudomonadota</taxon>
        <taxon>Alphaproteobacteria</taxon>
        <taxon>Hyphomicrobiales</taxon>
        <taxon>Rhizobiaceae</taxon>
        <taxon>Pseudohoeflea</taxon>
    </lineage>
</organism>
<sequence length="184" mass="19194">MFNSLSRIGTALTLAAILTACQGTDTAKVLNPNLKSGIDEKTQSAVVQGECPALALREGTAYFTKYAKGGDGDATKVVHQASISDTTRQCRLSGSDIVMTVQASGRVVAGPAGGPGAVELPLRVVVRSNETTLYSELQKTSVDLPSGDPTAQFLFTNNTVTFPASQAANVKVWVGFDPGPYDTP</sequence>
<dbReference type="AlphaFoldDB" id="A0A4R5PPZ9"/>
<dbReference type="OrthoDB" id="8446614at2"/>
<keyword evidence="2" id="KW-1185">Reference proteome</keyword>
<accession>A0A4R5PPZ9</accession>
<reference evidence="1 2" key="1">
    <citation type="journal article" date="2013" name="Int. J. Syst. Evol. Microbiol.">
        <title>Hoeflea suaedae sp. nov., an endophytic bacterium isolated from the root of the halophyte Suaeda maritima.</title>
        <authorList>
            <person name="Chung E.J."/>
            <person name="Park J.A."/>
            <person name="Pramanik P."/>
            <person name="Bibi F."/>
            <person name="Jeon C.O."/>
            <person name="Chung Y.R."/>
        </authorList>
    </citation>
    <scope>NUCLEOTIDE SEQUENCE [LARGE SCALE GENOMIC DNA]</scope>
    <source>
        <strain evidence="1 2">YC6898</strain>
    </source>
</reference>
<evidence type="ECO:0008006" key="3">
    <source>
        <dbReference type="Google" id="ProtNLM"/>
    </source>
</evidence>
<dbReference type="PROSITE" id="PS51257">
    <property type="entry name" value="PROKAR_LIPOPROTEIN"/>
    <property type="match status" value="1"/>
</dbReference>
<protein>
    <recommendedName>
        <fullName evidence="3">Lipoprotein</fullName>
    </recommendedName>
</protein>
<comment type="caution">
    <text evidence="1">The sequence shown here is derived from an EMBL/GenBank/DDBJ whole genome shotgun (WGS) entry which is preliminary data.</text>
</comment>
<proteinExistence type="predicted"/>
<dbReference type="EMBL" id="SMSI01000001">
    <property type="protein sequence ID" value="TDH38697.1"/>
    <property type="molecule type" value="Genomic_DNA"/>
</dbReference>
<dbReference type="Proteomes" id="UP000295131">
    <property type="component" value="Unassembled WGS sequence"/>
</dbReference>
<name>A0A4R5PPZ9_9HYPH</name>
<gene>
    <name evidence="1" type="ORF">E2A64_06260</name>
</gene>
<evidence type="ECO:0000313" key="2">
    <source>
        <dbReference type="Proteomes" id="UP000295131"/>
    </source>
</evidence>
<evidence type="ECO:0000313" key="1">
    <source>
        <dbReference type="EMBL" id="TDH38697.1"/>
    </source>
</evidence>
<dbReference type="RefSeq" id="WP_133283531.1">
    <property type="nucleotide sequence ID" value="NZ_SMSI01000001.1"/>
</dbReference>